<evidence type="ECO:0008006" key="2">
    <source>
        <dbReference type="Google" id="ProtNLM"/>
    </source>
</evidence>
<proteinExistence type="predicted"/>
<evidence type="ECO:0000313" key="1">
    <source>
        <dbReference type="EMBL" id="KKL60845.1"/>
    </source>
</evidence>
<accession>A0A0F9FU11</accession>
<name>A0A0F9FU11_9ZZZZ</name>
<protein>
    <recommendedName>
        <fullName evidence="2">PD-(D/E)XK endonuclease-like domain-containing protein</fullName>
    </recommendedName>
</protein>
<dbReference type="AlphaFoldDB" id="A0A0F9FU11"/>
<dbReference type="EMBL" id="LAZR01029013">
    <property type="protein sequence ID" value="KKL60845.1"/>
    <property type="molecule type" value="Genomic_DNA"/>
</dbReference>
<feature type="non-terminal residue" evidence="1">
    <location>
        <position position="1"/>
    </location>
</feature>
<reference evidence="1" key="1">
    <citation type="journal article" date="2015" name="Nature">
        <title>Complex archaea that bridge the gap between prokaryotes and eukaryotes.</title>
        <authorList>
            <person name="Spang A."/>
            <person name="Saw J.H."/>
            <person name="Jorgensen S.L."/>
            <person name="Zaremba-Niedzwiedzka K."/>
            <person name="Martijn J."/>
            <person name="Lind A.E."/>
            <person name="van Eijk R."/>
            <person name="Schleper C."/>
            <person name="Guy L."/>
            <person name="Ettema T.J."/>
        </authorList>
    </citation>
    <scope>NUCLEOTIDE SEQUENCE</scope>
</reference>
<organism evidence="1">
    <name type="scientific">marine sediment metagenome</name>
    <dbReference type="NCBI Taxonomy" id="412755"/>
    <lineage>
        <taxon>unclassified sequences</taxon>
        <taxon>metagenomes</taxon>
        <taxon>ecological metagenomes</taxon>
    </lineage>
</organism>
<gene>
    <name evidence="1" type="ORF">LCGC14_2201220</name>
</gene>
<sequence>HKSTAKAIDGDSNYWRRLRLNTQSNLYPLALKEYLSPEDMATKFGGILYDVWHKPTIRPKKLTQSGSKKFVADGEYCGQKFNVESDTQPGFMDIFINGKDATIEPGAKEGTFAIRETPEMYGARLLQDMTERPEFYFARREIPILEDDMTRFQHELNNIYQTARNMNKTDSWFHNDQNCEATYHCPYMAICYNNLPVGENTVPEGYMIKGKK</sequence>
<comment type="caution">
    <text evidence="1">The sequence shown here is derived from an EMBL/GenBank/DDBJ whole genome shotgun (WGS) entry which is preliminary data.</text>
</comment>